<evidence type="ECO:0000256" key="2">
    <source>
        <dbReference type="SAM" id="Phobius"/>
    </source>
</evidence>
<feature type="transmembrane region" description="Helical" evidence="2">
    <location>
        <begin position="72"/>
        <end position="91"/>
    </location>
</feature>
<evidence type="ECO:0000256" key="1">
    <source>
        <dbReference type="SAM" id="MobiDB-lite"/>
    </source>
</evidence>
<proteinExistence type="predicted"/>
<evidence type="ECO:0000313" key="3">
    <source>
        <dbReference type="EMBL" id="AKH43021.1"/>
    </source>
</evidence>
<accession>A0A0F7KV17</accession>
<dbReference type="PATRIC" id="fig|1267766.3.peg.2008"/>
<keyword evidence="4" id="KW-1185">Reference proteome</keyword>
<dbReference type="Proteomes" id="UP000034392">
    <property type="component" value="Chromosome"/>
</dbReference>
<feature type="transmembrane region" description="Helical" evidence="2">
    <location>
        <begin position="103"/>
        <end position="123"/>
    </location>
</feature>
<keyword evidence="2" id="KW-0472">Membrane</keyword>
<dbReference type="STRING" id="1267766.WYH_01986"/>
<sequence>MKWTNWVDAVFPYIEPLTVDEDKAQKASFDRDITAINSAKFSIEPERALDEAQRVAEAETERVRTAESKATTYLAVLAALVPLVITLQAATWEDKSGPAPEGLKLGMMFLATMYVAGAGYHAFKTLQVSGFQRVVEGEIAAAWRTPRPLTNLTRSTLLASRRSRDAVNAKVTRIKVTHQHLVRAFGAFVLLLSLDPICYAFNSVGVGALTRTSANPERASELRQSGPQATEASRAPETKPSDSGQASDPEIEGQRLTRPETIKAESEVRD</sequence>
<evidence type="ECO:0000313" key="4">
    <source>
        <dbReference type="Proteomes" id="UP000034392"/>
    </source>
</evidence>
<reference evidence="3" key="1">
    <citation type="submission" date="2015-05" db="EMBL/GenBank/DDBJ databases">
        <title>The complete genome of Altererythrobacter atlanticus strain 26DY36.</title>
        <authorList>
            <person name="Wu Y.-H."/>
            <person name="Cheng H."/>
            <person name="Wu X.-W."/>
        </authorList>
    </citation>
    <scope>NUCLEOTIDE SEQUENCE [LARGE SCALE GENOMIC DNA]</scope>
    <source>
        <strain evidence="3">26DY36</strain>
    </source>
</reference>
<keyword evidence="2" id="KW-1133">Transmembrane helix</keyword>
<dbReference type="AlphaFoldDB" id="A0A0F7KV17"/>
<dbReference type="EMBL" id="CP011452">
    <property type="protein sequence ID" value="AKH43021.1"/>
    <property type="molecule type" value="Genomic_DNA"/>
</dbReference>
<organism evidence="3 4">
    <name type="scientific">Croceibacterium atlanticum</name>
    <dbReference type="NCBI Taxonomy" id="1267766"/>
    <lineage>
        <taxon>Bacteria</taxon>
        <taxon>Pseudomonadati</taxon>
        <taxon>Pseudomonadota</taxon>
        <taxon>Alphaproteobacteria</taxon>
        <taxon>Sphingomonadales</taxon>
        <taxon>Erythrobacteraceae</taxon>
        <taxon>Croceibacterium</taxon>
    </lineage>
</organism>
<dbReference type="KEGG" id="aay:WYH_01986"/>
<name>A0A0F7KV17_9SPHN</name>
<feature type="compositionally biased region" description="Basic and acidic residues" evidence="1">
    <location>
        <begin position="252"/>
        <end position="270"/>
    </location>
</feature>
<keyword evidence="2" id="KW-0812">Transmembrane</keyword>
<dbReference type="RefSeq" id="WP_046903685.1">
    <property type="nucleotide sequence ID" value="NZ_CP011452.2"/>
</dbReference>
<dbReference type="OrthoDB" id="7597114at2"/>
<gene>
    <name evidence="3" type="ORF">WYH_01986</name>
</gene>
<feature type="compositionally biased region" description="Polar residues" evidence="1">
    <location>
        <begin position="222"/>
        <end position="231"/>
    </location>
</feature>
<protein>
    <submittedName>
        <fullName evidence="3">Uncharacterized protein</fullName>
    </submittedName>
</protein>
<feature type="region of interest" description="Disordered" evidence="1">
    <location>
        <begin position="215"/>
        <end position="270"/>
    </location>
</feature>